<feature type="compositionally biased region" description="Basic and acidic residues" evidence="1">
    <location>
        <begin position="270"/>
        <end position="288"/>
    </location>
</feature>
<keyword evidence="2" id="KW-0472">Membrane</keyword>
<feature type="compositionally biased region" description="Basic and acidic residues" evidence="1">
    <location>
        <begin position="394"/>
        <end position="407"/>
    </location>
</feature>
<comment type="caution">
    <text evidence="3">The sequence shown here is derived from an EMBL/GenBank/DDBJ whole genome shotgun (WGS) entry which is preliminary data.</text>
</comment>
<keyword evidence="2" id="KW-1133">Transmembrane helix</keyword>
<proteinExistence type="predicted"/>
<dbReference type="AlphaFoldDB" id="A0A506UH17"/>
<dbReference type="Proteomes" id="UP000320314">
    <property type="component" value="Unassembled WGS sequence"/>
</dbReference>
<protein>
    <recommendedName>
        <fullName evidence="5">Flagellar biosynthesis protein FliO</fullName>
    </recommendedName>
</protein>
<evidence type="ECO:0000256" key="1">
    <source>
        <dbReference type="SAM" id="MobiDB-lite"/>
    </source>
</evidence>
<sequence length="428" mass="46685">MRAAIDDRLGPCRALLCGFTRHQEARRNPGDRRAGVLPVFPQIGAGEVSSPDMGAPCTPIRVGLPFTVIPIFARRSPLCSFENLCNDAKKEPQRLWRVYERLHGHPMGTRCRRHSGRAIRRYGDGMFPDLDASLGIKLVAATIVVGLALVAFALAARAWRGRVGPGIRRRGGRDRQPRLAVVDSVAVDQRRRLLLIRRDDVEHLVMVGGPGDLIVESGIPAATHAADDEIVPASRERVADTDRQALPANGAARDESFRSVAASSDASQPEVRERRTGERREAANRDENAFEPAPLPQDVAGVLESQRSRVFGSNEDGSHMTDARPGHSPAPVHAQAYAETESFGSSATDTRPRGRNEPGDERRERQAPDRAFEDVLSDANARQARAGSAPNPKPEGRERTASKGTGDERDDAVDAEMSKLLGEITNRR</sequence>
<dbReference type="EMBL" id="VHLH01000002">
    <property type="protein sequence ID" value="TPW31957.1"/>
    <property type="molecule type" value="Genomic_DNA"/>
</dbReference>
<gene>
    <name evidence="3" type="ORF">FJU11_01855</name>
</gene>
<feature type="transmembrane region" description="Helical" evidence="2">
    <location>
        <begin position="138"/>
        <end position="159"/>
    </location>
</feature>
<accession>A0A506UH17</accession>
<organism evidence="3 4">
    <name type="scientific">Pararhizobium mangrovi</name>
    <dbReference type="NCBI Taxonomy" id="2590452"/>
    <lineage>
        <taxon>Bacteria</taxon>
        <taxon>Pseudomonadati</taxon>
        <taxon>Pseudomonadota</taxon>
        <taxon>Alphaproteobacteria</taxon>
        <taxon>Hyphomicrobiales</taxon>
        <taxon>Rhizobiaceae</taxon>
        <taxon>Rhizobium/Agrobacterium group</taxon>
        <taxon>Pararhizobium</taxon>
    </lineage>
</organism>
<evidence type="ECO:0008006" key="5">
    <source>
        <dbReference type="Google" id="ProtNLM"/>
    </source>
</evidence>
<reference evidence="3 4" key="1">
    <citation type="submission" date="2019-06" db="EMBL/GenBank/DDBJ databases">
        <authorList>
            <person name="Li M."/>
        </authorList>
    </citation>
    <scope>NUCLEOTIDE SEQUENCE [LARGE SCALE GENOMIC DNA]</scope>
    <source>
        <strain evidence="3 4">BGMRC6574</strain>
    </source>
</reference>
<evidence type="ECO:0000313" key="4">
    <source>
        <dbReference type="Proteomes" id="UP000320314"/>
    </source>
</evidence>
<feature type="region of interest" description="Disordered" evidence="1">
    <location>
        <begin position="312"/>
        <end position="428"/>
    </location>
</feature>
<evidence type="ECO:0000313" key="3">
    <source>
        <dbReference type="EMBL" id="TPW31957.1"/>
    </source>
</evidence>
<feature type="compositionally biased region" description="Basic and acidic residues" evidence="1">
    <location>
        <begin position="316"/>
        <end position="325"/>
    </location>
</feature>
<feature type="compositionally biased region" description="Basic and acidic residues" evidence="1">
    <location>
        <begin position="350"/>
        <end position="373"/>
    </location>
</feature>
<evidence type="ECO:0000256" key="2">
    <source>
        <dbReference type="SAM" id="Phobius"/>
    </source>
</evidence>
<keyword evidence="4" id="KW-1185">Reference proteome</keyword>
<feature type="region of interest" description="Disordered" evidence="1">
    <location>
        <begin position="236"/>
        <end position="298"/>
    </location>
</feature>
<keyword evidence="2" id="KW-0812">Transmembrane</keyword>
<name>A0A506UH17_9HYPH</name>
<dbReference type="OrthoDB" id="8456606at2"/>